<keyword evidence="11 15" id="KW-1133">Transmembrane helix</keyword>
<keyword evidence="13 15" id="KW-0472">Membrane</keyword>
<dbReference type="SMART" id="SM00388">
    <property type="entry name" value="HisKA"/>
    <property type="match status" value="1"/>
</dbReference>
<dbReference type="InterPro" id="IPR029151">
    <property type="entry name" value="Sensor-like_sf"/>
</dbReference>
<feature type="transmembrane region" description="Helical" evidence="15">
    <location>
        <begin position="355"/>
        <end position="377"/>
    </location>
</feature>
<dbReference type="SUPFAM" id="SSF103190">
    <property type="entry name" value="Sensory domain-like"/>
    <property type="match status" value="1"/>
</dbReference>
<dbReference type="PANTHER" id="PTHR43065:SF46">
    <property type="entry name" value="C4-DICARBOXYLATE TRANSPORT SENSOR PROTEIN DCTB"/>
    <property type="match status" value="1"/>
</dbReference>
<proteinExistence type="predicted"/>
<dbReference type="STRING" id="1185652.USDA257_c11120"/>
<dbReference type="InterPro" id="IPR004358">
    <property type="entry name" value="Sig_transdc_His_kin-like_C"/>
</dbReference>
<keyword evidence="12 15" id="KW-0902">Two-component regulatory system</keyword>
<dbReference type="PROSITE" id="PS50109">
    <property type="entry name" value="HIS_KIN"/>
    <property type="match status" value="1"/>
</dbReference>
<dbReference type="InterPro" id="IPR036097">
    <property type="entry name" value="HisK_dim/P_sf"/>
</dbReference>
<dbReference type="Proteomes" id="UP000006180">
    <property type="component" value="Chromosome"/>
</dbReference>
<keyword evidence="5" id="KW-0597">Phosphoprotein</keyword>
<accession>I3X1E7</accession>
<evidence type="ECO:0000256" key="14">
    <source>
        <dbReference type="ARBA" id="ARBA00059004"/>
    </source>
</evidence>
<evidence type="ECO:0000256" key="12">
    <source>
        <dbReference type="ARBA" id="ARBA00023012"/>
    </source>
</evidence>
<dbReference type="GO" id="GO:0005524">
    <property type="term" value="F:ATP binding"/>
    <property type="evidence" value="ECO:0007669"/>
    <property type="project" value="UniProtKB-UniRule"/>
</dbReference>
<evidence type="ECO:0000256" key="3">
    <source>
        <dbReference type="ARBA" id="ARBA00022475"/>
    </source>
</evidence>
<dbReference type="HOGENOM" id="CLU_000445_94_2_5"/>
<keyword evidence="10 15" id="KW-0067">ATP-binding</keyword>
<dbReference type="Gene3D" id="3.30.450.20">
    <property type="entry name" value="PAS domain"/>
    <property type="match status" value="2"/>
</dbReference>
<dbReference type="KEGG" id="sfd:USDA257_c11120"/>
<keyword evidence="6 15" id="KW-0808">Transferase</keyword>
<comment type="catalytic activity">
    <reaction evidence="1 15">
        <text>ATP + protein L-histidine = ADP + protein N-phospho-L-histidine.</text>
        <dbReference type="EC" id="2.7.13.3"/>
    </reaction>
</comment>
<dbReference type="Gene3D" id="6.10.250.3020">
    <property type="match status" value="1"/>
</dbReference>
<keyword evidence="4 15" id="KW-0997">Cell inner membrane</keyword>
<dbReference type="Pfam" id="PF02518">
    <property type="entry name" value="HATPase_c"/>
    <property type="match status" value="1"/>
</dbReference>
<dbReference type="InterPro" id="IPR017055">
    <property type="entry name" value="Sig_transdc_His_kinase_DctB"/>
</dbReference>
<evidence type="ECO:0000256" key="11">
    <source>
        <dbReference type="ARBA" id="ARBA00022989"/>
    </source>
</evidence>
<evidence type="ECO:0000256" key="1">
    <source>
        <dbReference type="ARBA" id="ARBA00000085"/>
    </source>
</evidence>
<dbReference type="PATRIC" id="fig|1185652.3.peg.1155"/>
<dbReference type="SMART" id="SM00387">
    <property type="entry name" value="HATPase_c"/>
    <property type="match status" value="1"/>
</dbReference>
<comment type="subcellular location">
    <subcellularLocation>
        <location evidence="2">Cell inner membrane</location>
        <topology evidence="2">Multi-pass membrane protein</topology>
    </subcellularLocation>
</comment>
<evidence type="ECO:0000256" key="9">
    <source>
        <dbReference type="ARBA" id="ARBA00022777"/>
    </source>
</evidence>
<dbReference type="GO" id="GO:0005886">
    <property type="term" value="C:plasma membrane"/>
    <property type="evidence" value="ECO:0007669"/>
    <property type="project" value="UniProtKB-SubCell"/>
</dbReference>
<dbReference type="InterPro" id="IPR003594">
    <property type="entry name" value="HATPase_dom"/>
</dbReference>
<dbReference type="PRINTS" id="PR00344">
    <property type="entry name" value="BCTRLSENSOR"/>
</dbReference>
<evidence type="ECO:0000256" key="7">
    <source>
        <dbReference type="ARBA" id="ARBA00022692"/>
    </source>
</evidence>
<dbReference type="InterPro" id="IPR033479">
    <property type="entry name" value="dCache_1"/>
</dbReference>
<dbReference type="eggNOG" id="COG4191">
    <property type="taxonomic scope" value="Bacteria"/>
</dbReference>
<sequence>MPNRCSLAANGESPVQQTQCQCFVDTHSQSFMRDGTHRPLATGRARFYDPSIALHAREEEPGHSVKYRFLLMLLLLPVAAVTLAVHGNVLATRSYMQEASAQANTTLRLAVAALSGHLNRYQALPALIADHDDIKELVTRPRDRRLRDSVNGYLKEINGLLKSSDIYVITPDGDTIAASNYDGPASFVGQNFSYRPYFQDALRGEQSRFYALGTTSLKRGYYFGSPIQIGDEIRGVIVFKVDIETIETSWQGGEYRIFVSDPEGIIFMSGDPEWLYAGILPLTPDRLARTEGSRRYANAILHPLPVARSETDGHALMTVTGGDSAREYLVLSHYMSDADWTVNVLTDTASVRTQALTTVAAAILLLCLTGLAIAILIQRRARLRERMLMQEQAQEELERRVEERTADLARVNVQIEAEIAERRLTEQQLRQTQADLVQAGKLAGLGQMSAALSHEFNQPLAAAKTYADSASLLIERGRTTEASDNVRRISGLIDRMAAISRHLRNFARKPNEKLGPVPLEDVMHDTMEIVATRLKTANAGIDIDLGTEPLVVRAGSVRLQQVLVNVISNAADAVEGLEDRTITVRAWREGDTAVLTIRDRGAGVAPAIAERIFDPFYTTKGVGKGLGLGLSISYNIIKDFGGSLKVSNHAEGGAVFRIELAAVPEAEREAAE</sequence>
<evidence type="ECO:0000256" key="13">
    <source>
        <dbReference type="ARBA" id="ARBA00023136"/>
    </source>
</evidence>
<dbReference type="PIRSF" id="PIRSF036431">
    <property type="entry name" value="STHK_DctB"/>
    <property type="match status" value="1"/>
</dbReference>
<dbReference type="Pfam" id="PF02743">
    <property type="entry name" value="dCache_1"/>
    <property type="match status" value="1"/>
</dbReference>
<evidence type="ECO:0000256" key="16">
    <source>
        <dbReference type="SAM" id="Coils"/>
    </source>
</evidence>
<evidence type="ECO:0000259" key="17">
    <source>
        <dbReference type="PROSITE" id="PS50109"/>
    </source>
</evidence>
<keyword evidence="7 15" id="KW-0812">Transmembrane</keyword>
<evidence type="ECO:0000313" key="18">
    <source>
        <dbReference type="EMBL" id="AFL49703.1"/>
    </source>
</evidence>
<dbReference type="EC" id="2.7.13.3" evidence="15"/>
<evidence type="ECO:0000313" key="19">
    <source>
        <dbReference type="Proteomes" id="UP000006180"/>
    </source>
</evidence>
<comment type="function">
    <text evidence="14 15">Member of the two-component regulatory system DctB/DctD involved in the transport of C4-dicarboxylates. DctB functions as a membrane-associated protein kinase that phosphorylates DctD in response to environmental signals.</text>
</comment>
<dbReference type="InterPro" id="IPR003661">
    <property type="entry name" value="HisK_dim/P_dom"/>
</dbReference>
<dbReference type="CDD" id="cd00082">
    <property type="entry name" value="HisKA"/>
    <property type="match status" value="1"/>
</dbReference>
<keyword evidence="9 15" id="KW-0418">Kinase</keyword>
<evidence type="ECO:0000256" key="8">
    <source>
        <dbReference type="ARBA" id="ARBA00022741"/>
    </source>
</evidence>
<feature type="coiled-coil region" evidence="16">
    <location>
        <begin position="380"/>
        <end position="435"/>
    </location>
</feature>
<evidence type="ECO:0000256" key="15">
    <source>
        <dbReference type="PIRNR" id="PIRNR036431"/>
    </source>
</evidence>
<evidence type="ECO:0000256" key="6">
    <source>
        <dbReference type="ARBA" id="ARBA00022679"/>
    </source>
</evidence>
<feature type="transmembrane region" description="Helical" evidence="15">
    <location>
        <begin position="69"/>
        <end position="91"/>
    </location>
</feature>
<dbReference type="Pfam" id="PF00512">
    <property type="entry name" value="HisKA"/>
    <property type="match status" value="1"/>
</dbReference>
<dbReference type="Gene3D" id="3.30.565.10">
    <property type="entry name" value="Histidine kinase-like ATPase, C-terminal domain"/>
    <property type="match status" value="1"/>
</dbReference>
<evidence type="ECO:0000256" key="10">
    <source>
        <dbReference type="ARBA" id="ARBA00022840"/>
    </source>
</evidence>
<evidence type="ECO:0000256" key="4">
    <source>
        <dbReference type="ARBA" id="ARBA00022519"/>
    </source>
</evidence>
<name>I3X1E7_SINF2</name>
<keyword evidence="16" id="KW-0175">Coiled coil</keyword>
<evidence type="ECO:0000256" key="2">
    <source>
        <dbReference type="ARBA" id="ARBA00004429"/>
    </source>
</evidence>
<dbReference type="EMBL" id="CP003563">
    <property type="protein sequence ID" value="AFL49703.1"/>
    <property type="molecule type" value="Genomic_DNA"/>
</dbReference>
<organism evidence="18 19">
    <name type="scientific">Sinorhizobium fredii (strain USDA 257)</name>
    <dbReference type="NCBI Taxonomy" id="1185652"/>
    <lineage>
        <taxon>Bacteria</taxon>
        <taxon>Pseudomonadati</taxon>
        <taxon>Pseudomonadota</taxon>
        <taxon>Alphaproteobacteria</taxon>
        <taxon>Hyphomicrobiales</taxon>
        <taxon>Rhizobiaceae</taxon>
        <taxon>Sinorhizobium/Ensifer group</taxon>
        <taxon>Sinorhizobium</taxon>
    </lineage>
</organism>
<dbReference type="PANTHER" id="PTHR43065">
    <property type="entry name" value="SENSOR HISTIDINE KINASE"/>
    <property type="match status" value="1"/>
</dbReference>
<dbReference type="GO" id="GO:0000155">
    <property type="term" value="F:phosphorelay sensor kinase activity"/>
    <property type="evidence" value="ECO:0007669"/>
    <property type="project" value="UniProtKB-UniRule"/>
</dbReference>
<protein>
    <recommendedName>
        <fullName evidence="15">C4-dicarboxylate transport sensor protein</fullName>
        <ecNumber evidence="15">2.7.13.3</ecNumber>
    </recommendedName>
</protein>
<dbReference type="AlphaFoldDB" id="I3X1E7"/>
<evidence type="ECO:0000256" key="5">
    <source>
        <dbReference type="ARBA" id="ARBA00022553"/>
    </source>
</evidence>
<gene>
    <name evidence="18" type="primary">dctB1</name>
    <name evidence="18" type="ORF">USDA257_c11120</name>
</gene>
<reference evidence="18 19" key="1">
    <citation type="journal article" date="2012" name="J. Bacteriol.">
        <title>Complete genome sequence of the broad-host-range strain Sinorhizobium fredii USDA257.</title>
        <authorList>
            <person name="Schuldes J."/>
            <person name="Rodriguez Orbegoso M."/>
            <person name="Schmeisser C."/>
            <person name="Krishnan H.B."/>
            <person name="Daniel R."/>
            <person name="Streit W.R."/>
        </authorList>
    </citation>
    <scope>NUCLEOTIDE SEQUENCE [LARGE SCALE GENOMIC DNA]</scope>
    <source>
        <strain evidence="18 19">USDA 257</strain>
    </source>
</reference>
<dbReference type="InterPro" id="IPR005467">
    <property type="entry name" value="His_kinase_dom"/>
</dbReference>
<dbReference type="SUPFAM" id="SSF55874">
    <property type="entry name" value="ATPase domain of HSP90 chaperone/DNA topoisomerase II/histidine kinase"/>
    <property type="match status" value="1"/>
</dbReference>
<dbReference type="InterPro" id="IPR036890">
    <property type="entry name" value="HATPase_C_sf"/>
</dbReference>
<dbReference type="FunFam" id="1.10.287.130:FF:000049">
    <property type="entry name" value="C4-dicarboxylate transport sensor protein DctB"/>
    <property type="match status" value="1"/>
</dbReference>
<feature type="domain" description="Histidine kinase" evidence="17">
    <location>
        <begin position="451"/>
        <end position="664"/>
    </location>
</feature>
<dbReference type="Gene3D" id="1.10.287.130">
    <property type="match status" value="1"/>
</dbReference>
<dbReference type="SUPFAM" id="SSF47384">
    <property type="entry name" value="Homodimeric domain of signal transducing histidine kinase"/>
    <property type="match status" value="1"/>
</dbReference>
<keyword evidence="3 15" id="KW-1003">Cell membrane</keyword>
<dbReference type="FunFam" id="3.30.450.20:FF:000127">
    <property type="entry name" value="C4-dicarboxylate transport sensor protein"/>
    <property type="match status" value="1"/>
</dbReference>
<keyword evidence="8 15" id="KW-0547">Nucleotide-binding</keyword>